<organism evidence="1 2">
    <name type="scientific">Daphnia magna</name>
    <dbReference type="NCBI Taxonomy" id="35525"/>
    <lineage>
        <taxon>Eukaryota</taxon>
        <taxon>Metazoa</taxon>
        <taxon>Ecdysozoa</taxon>
        <taxon>Arthropoda</taxon>
        <taxon>Crustacea</taxon>
        <taxon>Branchiopoda</taxon>
        <taxon>Diplostraca</taxon>
        <taxon>Cladocera</taxon>
        <taxon>Anomopoda</taxon>
        <taxon>Daphniidae</taxon>
        <taxon>Daphnia</taxon>
    </lineage>
</organism>
<protein>
    <submittedName>
        <fullName evidence="1">Uncharacterized protein</fullName>
    </submittedName>
</protein>
<comment type="caution">
    <text evidence="1">The sequence shown here is derived from an EMBL/GenBank/DDBJ whole genome shotgun (WGS) entry which is preliminary data.</text>
</comment>
<keyword evidence="2" id="KW-1185">Reference proteome</keyword>
<dbReference type="EMBL" id="JAOYFB010000036">
    <property type="protein sequence ID" value="KAK4018151.1"/>
    <property type="molecule type" value="Genomic_DNA"/>
</dbReference>
<evidence type="ECO:0000313" key="1">
    <source>
        <dbReference type="EMBL" id="KAK4018151.1"/>
    </source>
</evidence>
<name>A0ABQ9ZZ08_9CRUS</name>
<dbReference type="Proteomes" id="UP001234178">
    <property type="component" value="Unassembled WGS sequence"/>
</dbReference>
<reference evidence="1 2" key="1">
    <citation type="journal article" date="2023" name="Nucleic Acids Res.">
        <title>The hologenome of Daphnia magna reveals possible DNA methylation and microbiome-mediated evolution of the host genome.</title>
        <authorList>
            <person name="Chaturvedi A."/>
            <person name="Li X."/>
            <person name="Dhandapani V."/>
            <person name="Marshall H."/>
            <person name="Kissane S."/>
            <person name="Cuenca-Cambronero M."/>
            <person name="Asole G."/>
            <person name="Calvet F."/>
            <person name="Ruiz-Romero M."/>
            <person name="Marangio P."/>
            <person name="Guigo R."/>
            <person name="Rago D."/>
            <person name="Mirbahai L."/>
            <person name="Eastwood N."/>
            <person name="Colbourne J.K."/>
            <person name="Zhou J."/>
            <person name="Mallon E."/>
            <person name="Orsini L."/>
        </authorList>
    </citation>
    <scope>NUCLEOTIDE SEQUENCE [LARGE SCALE GENOMIC DNA]</scope>
    <source>
        <strain evidence="1">LRV0_1</strain>
    </source>
</reference>
<sequence length="65" mass="7367">MKCSEVEHSKLSMPRKLEVRKAVERSSEGDGGQDDCEIVQKLTNVRDAIRFRVASFGFRKNRSGP</sequence>
<gene>
    <name evidence="1" type="ORF">OUZ56_000221</name>
</gene>
<proteinExistence type="predicted"/>
<evidence type="ECO:0000313" key="2">
    <source>
        <dbReference type="Proteomes" id="UP001234178"/>
    </source>
</evidence>
<accession>A0ABQ9ZZ08</accession>